<comment type="caution">
    <text evidence="1">The sequence shown here is derived from an EMBL/GenBank/DDBJ whole genome shotgun (WGS) entry which is preliminary data.</text>
</comment>
<evidence type="ECO:0000313" key="2">
    <source>
        <dbReference type="Proteomes" id="UP000215596"/>
    </source>
</evidence>
<proteinExistence type="predicted"/>
<gene>
    <name evidence="1" type="ORF">CHH67_20315</name>
</gene>
<dbReference type="OrthoDB" id="2970158at2"/>
<accession>A0A268EJD1</accession>
<protein>
    <submittedName>
        <fullName evidence="1">Uncharacterized protein</fullName>
    </submittedName>
</protein>
<name>A0A268EJD1_9BACL</name>
<dbReference type="Proteomes" id="UP000215596">
    <property type="component" value="Unassembled WGS sequence"/>
</dbReference>
<dbReference type="EMBL" id="NPBY01000067">
    <property type="protein sequence ID" value="PAD73236.1"/>
    <property type="molecule type" value="Genomic_DNA"/>
</dbReference>
<organism evidence="1 2">
    <name type="scientific">Paenibacillus campinasensis</name>
    <dbReference type="NCBI Taxonomy" id="66347"/>
    <lineage>
        <taxon>Bacteria</taxon>
        <taxon>Bacillati</taxon>
        <taxon>Bacillota</taxon>
        <taxon>Bacilli</taxon>
        <taxon>Bacillales</taxon>
        <taxon>Paenibacillaceae</taxon>
        <taxon>Paenibacillus</taxon>
    </lineage>
</organism>
<dbReference type="RefSeq" id="WP_095267211.1">
    <property type="nucleotide sequence ID" value="NZ_NPBY01000067.1"/>
</dbReference>
<evidence type="ECO:0000313" key="1">
    <source>
        <dbReference type="EMBL" id="PAD73236.1"/>
    </source>
</evidence>
<dbReference type="AlphaFoldDB" id="A0A268EJD1"/>
<reference evidence="1 2" key="1">
    <citation type="submission" date="2017-07" db="EMBL/GenBank/DDBJ databases">
        <title>Isolation and whole genome analysis of endospore-forming bacteria from heroin.</title>
        <authorList>
            <person name="Kalinowski J."/>
            <person name="Ahrens B."/>
            <person name="Al-Dilaimi A."/>
            <person name="Winkler A."/>
            <person name="Wibberg D."/>
            <person name="Schleenbecker U."/>
            <person name="Ruckert C."/>
            <person name="Wolfel R."/>
            <person name="Grass G."/>
        </authorList>
    </citation>
    <scope>NUCLEOTIDE SEQUENCE [LARGE SCALE GENOMIC DNA]</scope>
    <source>
        <strain evidence="1 2">7537-G1</strain>
    </source>
</reference>
<sequence>MIEVITYAQCRLRVPAEENYRQYIEDELNRLDGEIVTEQIVSIDKPARNQTTWSLESRVLARFILHMPEQSPAKKVDEYIEHVVPFLKRHVPKCNHIDSTRIIQLKRALNLE</sequence>